<dbReference type="RefSeq" id="WP_028976387.1">
    <property type="nucleotide sequence ID" value="NZ_CP025688.1"/>
</dbReference>
<keyword evidence="3" id="KW-1185">Reference proteome</keyword>
<organism evidence="2 3">
    <name type="scientific">Sporolactobacillus terrae</name>
    <dbReference type="NCBI Taxonomy" id="269673"/>
    <lineage>
        <taxon>Bacteria</taxon>
        <taxon>Bacillati</taxon>
        <taxon>Bacillota</taxon>
        <taxon>Bacilli</taxon>
        <taxon>Bacillales</taxon>
        <taxon>Sporolactobacillaceae</taxon>
        <taxon>Sporolactobacillus</taxon>
    </lineage>
</organism>
<accession>A0ABX5Q8X9</accession>
<dbReference type="InterPro" id="IPR025072">
    <property type="entry name" value="Fur_reg_FbpA"/>
</dbReference>
<gene>
    <name evidence="2" type="ORF">C0674_10740</name>
</gene>
<feature type="region of interest" description="Disordered" evidence="1">
    <location>
        <begin position="1"/>
        <end position="22"/>
    </location>
</feature>
<reference evidence="2 3" key="1">
    <citation type="submission" date="2018-01" db="EMBL/GenBank/DDBJ databases">
        <title>Complete genome sequencing of Sporolactobacillus terrae DLG3.</title>
        <authorList>
            <person name="Nam Y.-D."/>
            <person name="Kang J."/>
            <person name="Chung W.-H."/>
        </authorList>
    </citation>
    <scope>NUCLEOTIDE SEQUENCE [LARGE SCALE GENOMIC DNA]</scope>
    <source>
        <strain evidence="2 3">DLG3</strain>
    </source>
</reference>
<dbReference type="Proteomes" id="UP000285882">
    <property type="component" value="Chromosome"/>
</dbReference>
<proteinExistence type="predicted"/>
<dbReference type="EMBL" id="CP025688">
    <property type="protein sequence ID" value="QAA23066.1"/>
    <property type="molecule type" value="Genomic_DNA"/>
</dbReference>
<dbReference type="Pfam" id="PF13076">
    <property type="entry name" value="Fur_reg_FbpA"/>
    <property type="match status" value="1"/>
</dbReference>
<protein>
    <submittedName>
        <fullName evidence="2">Fur-regulated basic protein FbpA</fullName>
    </submittedName>
</protein>
<evidence type="ECO:0000313" key="2">
    <source>
        <dbReference type="EMBL" id="QAA23066.1"/>
    </source>
</evidence>
<name>A0ABX5Q8X9_9BACL</name>
<sequence>MTTKIDKKRKEEGSLSANKCNRFPKASPLMMHVNQLRRAVENRKKQLIQALRDHSAVPDTERLNAWTLSELEREWSNYQRSMHKEIG</sequence>
<evidence type="ECO:0000313" key="3">
    <source>
        <dbReference type="Proteomes" id="UP000285882"/>
    </source>
</evidence>
<feature type="compositionally biased region" description="Basic and acidic residues" evidence="1">
    <location>
        <begin position="1"/>
        <end position="13"/>
    </location>
</feature>
<evidence type="ECO:0000256" key="1">
    <source>
        <dbReference type="SAM" id="MobiDB-lite"/>
    </source>
</evidence>